<protein>
    <submittedName>
        <fullName evidence="1">Uncharacterized protein</fullName>
    </submittedName>
</protein>
<keyword evidence="2" id="KW-1185">Reference proteome</keyword>
<sequence>MELPMKLRKRARKAELLHVVSRRSSARINWKAACCISQGVSERWCCAQTGCCSLLISSGLSRKINRCGTRGNYPFQTADKASKVLAVSREGEKTCDCLVRQ</sequence>
<dbReference type="Proteomes" id="UP000830395">
    <property type="component" value="Chromosome 23"/>
</dbReference>
<organism evidence="1 2">
    <name type="scientific">Pangasius djambal</name>
    <dbReference type="NCBI Taxonomy" id="1691987"/>
    <lineage>
        <taxon>Eukaryota</taxon>
        <taxon>Metazoa</taxon>
        <taxon>Chordata</taxon>
        <taxon>Craniata</taxon>
        <taxon>Vertebrata</taxon>
        <taxon>Euteleostomi</taxon>
        <taxon>Actinopterygii</taxon>
        <taxon>Neopterygii</taxon>
        <taxon>Teleostei</taxon>
        <taxon>Ostariophysi</taxon>
        <taxon>Siluriformes</taxon>
        <taxon>Pangasiidae</taxon>
        <taxon>Pangasius</taxon>
    </lineage>
</organism>
<name>A0ACC5ZE47_9TELE</name>
<evidence type="ECO:0000313" key="2">
    <source>
        <dbReference type="Proteomes" id="UP000830395"/>
    </source>
</evidence>
<evidence type="ECO:0000313" key="1">
    <source>
        <dbReference type="EMBL" id="MCJ8746286.1"/>
    </source>
</evidence>
<dbReference type="EMBL" id="CM040997">
    <property type="protein sequence ID" value="MCJ8746286.1"/>
    <property type="molecule type" value="Genomic_DNA"/>
</dbReference>
<proteinExistence type="predicted"/>
<reference evidence="1" key="1">
    <citation type="submission" date="2020-02" db="EMBL/GenBank/DDBJ databases">
        <title>Genome sequencing of the panga catfish, Pangasius djambal.</title>
        <authorList>
            <person name="Wen M."/>
            <person name="Zahm M."/>
            <person name="Roques C."/>
            <person name="Cabau C."/>
            <person name="Klopp C."/>
            <person name="Donnadieu C."/>
            <person name="Jouanno E."/>
            <person name="Avarre J.-C."/>
            <person name="Campet M."/>
            <person name="Ha T."/>
            <person name="Dugue R."/>
            <person name="Lampietro C."/>
            <person name="Louis A."/>
            <person name="Herpin A."/>
            <person name="Echchiki A."/>
            <person name="Berthelot C."/>
            <person name="Parey E."/>
            <person name="Roest-Crollius H."/>
            <person name="Braasch I."/>
            <person name="Postlethwait J.H."/>
            <person name="Bobe J."/>
            <person name="Montfort J."/>
            <person name="Bouchez O."/>
            <person name="Begum T."/>
            <person name="Schartl M."/>
            <person name="Gustiano R."/>
            <person name="Guiguen Y."/>
        </authorList>
    </citation>
    <scope>NUCLEOTIDE SEQUENCE</scope>
    <source>
        <strain evidence="1">Pdj_M5554</strain>
    </source>
</reference>
<gene>
    <name evidence="1" type="ORF">PDJAM_G00140060</name>
</gene>
<comment type="caution">
    <text evidence="1">The sequence shown here is derived from an EMBL/GenBank/DDBJ whole genome shotgun (WGS) entry which is preliminary data.</text>
</comment>
<accession>A0ACC5ZE47</accession>